<dbReference type="EMBL" id="FRCS01000028">
    <property type="protein sequence ID" value="SHN47774.1"/>
    <property type="molecule type" value="Genomic_DNA"/>
</dbReference>
<feature type="transmembrane region" description="Helical" evidence="2">
    <location>
        <begin position="60"/>
        <end position="80"/>
    </location>
</feature>
<name>A0A1M7RNF0_9ACTN</name>
<gene>
    <name evidence="3" type="ORF">SAMN05443668_1281</name>
</gene>
<evidence type="ECO:0000256" key="2">
    <source>
        <dbReference type="SAM" id="Phobius"/>
    </source>
</evidence>
<dbReference type="AlphaFoldDB" id="A0A1M7RNF0"/>
<dbReference type="STRING" id="134849.SAMN05443668_1281"/>
<keyword evidence="2" id="KW-0812">Transmembrane</keyword>
<feature type="region of interest" description="Disordered" evidence="1">
    <location>
        <begin position="1"/>
        <end position="20"/>
    </location>
</feature>
<protein>
    <submittedName>
        <fullName evidence="3">Uncharacterized protein</fullName>
    </submittedName>
</protein>
<keyword evidence="4" id="KW-1185">Reference proteome</keyword>
<sequence length="81" mass="8706">MSTDTRTPVRPAPVPRQPKPMVFDAPRSTSSLITLWTFMVLPFVALVVAVPIAWGWGLTALDATMAVVAYLITGFGVTVGF</sequence>
<evidence type="ECO:0000313" key="3">
    <source>
        <dbReference type="EMBL" id="SHN47774.1"/>
    </source>
</evidence>
<feature type="transmembrane region" description="Helical" evidence="2">
    <location>
        <begin position="33"/>
        <end position="54"/>
    </location>
</feature>
<dbReference type="Proteomes" id="UP000184440">
    <property type="component" value="Unassembled WGS sequence"/>
</dbReference>
<feature type="non-terminal residue" evidence="3">
    <location>
        <position position="81"/>
    </location>
</feature>
<proteinExistence type="predicted"/>
<keyword evidence="2" id="KW-0472">Membrane</keyword>
<keyword evidence="2" id="KW-1133">Transmembrane helix</keyword>
<evidence type="ECO:0000256" key="1">
    <source>
        <dbReference type="SAM" id="MobiDB-lite"/>
    </source>
</evidence>
<organism evidence="3 4">
    <name type="scientific">Cryptosporangium aurantiacum</name>
    <dbReference type="NCBI Taxonomy" id="134849"/>
    <lineage>
        <taxon>Bacteria</taxon>
        <taxon>Bacillati</taxon>
        <taxon>Actinomycetota</taxon>
        <taxon>Actinomycetes</taxon>
        <taxon>Cryptosporangiales</taxon>
        <taxon>Cryptosporangiaceae</taxon>
        <taxon>Cryptosporangium</taxon>
    </lineage>
</organism>
<evidence type="ECO:0000313" key="4">
    <source>
        <dbReference type="Proteomes" id="UP000184440"/>
    </source>
</evidence>
<reference evidence="3 4" key="1">
    <citation type="submission" date="2016-11" db="EMBL/GenBank/DDBJ databases">
        <authorList>
            <person name="Jaros S."/>
            <person name="Januszkiewicz K."/>
            <person name="Wedrychowicz H."/>
        </authorList>
    </citation>
    <scope>NUCLEOTIDE SEQUENCE [LARGE SCALE GENOMIC DNA]</scope>
    <source>
        <strain evidence="3 4">DSM 46144</strain>
    </source>
</reference>
<accession>A0A1M7RNF0</accession>